<feature type="non-terminal residue" evidence="1">
    <location>
        <position position="234"/>
    </location>
</feature>
<comment type="caution">
    <text evidence="1">The sequence shown here is derived from an EMBL/GenBank/DDBJ whole genome shotgun (WGS) entry which is preliminary data.</text>
</comment>
<proteinExistence type="predicted"/>
<sequence length="234" mass="26520">MSNPSKVNYFAQTDFRGKQTRFGIKSEDRARHIYTIGKTGMGKSTLLENMAVQDIVNGEGMAFIDPHGKTADLLLDYVPEERIKDVIYFAPFDLDNPVSFNVMEDVGKDQRHLVANGLMATFKKIWPDVWSARMEYILGNTILALLEYPDSTLLGVNRMLSDKAYRDKVVANVSDGSVKAFWLDEFANYNERYMQEAGDAIKNKIGQFTSNPLIRNIIGQAKSSINMRQVMDEK</sequence>
<protein>
    <submittedName>
        <fullName evidence="1">Uncharacterized protein</fullName>
    </submittedName>
</protein>
<dbReference type="SUPFAM" id="SSF52540">
    <property type="entry name" value="P-loop containing nucleoside triphosphate hydrolases"/>
    <property type="match status" value="1"/>
</dbReference>
<dbReference type="Proteomes" id="UP000229334">
    <property type="component" value="Unassembled WGS sequence"/>
</dbReference>
<organism evidence="1 2">
    <name type="scientific">Candidatus Vogelbacteria bacterium CG22_combo_CG10-13_8_21_14_all_37_9</name>
    <dbReference type="NCBI Taxonomy" id="1975046"/>
    <lineage>
        <taxon>Bacteria</taxon>
        <taxon>Candidatus Vogeliibacteriota</taxon>
    </lineage>
</organism>
<dbReference type="InterPro" id="IPR027417">
    <property type="entry name" value="P-loop_NTPase"/>
</dbReference>
<accession>A0A2H0BL94</accession>
<dbReference type="EMBL" id="PCSX01000009">
    <property type="protein sequence ID" value="PIP58401.1"/>
    <property type="molecule type" value="Genomic_DNA"/>
</dbReference>
<evidence type="ECO:0000313" key="1">
    <source>
        <dbReference type="EMBL" id="PIP58401.1"/>
    </source>
</evidence>
<dbReference type="Gene3D" id="3.40.50.300">
    <property type="entry name" value="P-loop containing nucleotide triphosphate hydrolases"/>
    <property type="match status" value="1"/>
</dbReference>
<gene>
    <name evidence="1" type="ORF">COX02_00455</name>
</gene>
<dbReference type="AlphaFoldDB" id="A0A2H0BL94"/>
<reference evidence="1 2" key="1">
    <citation type="submission" date="2017-09" db="EMBL/GenBank/DDBJ databases">
        <title>Depth-based differentiation of microbial function through sediment-hosted aquifers and enrichment of novel symbionts in the deep terrestrial subsurface.</title>
        <authorList>
            <person name="Probst A.J."/>
            <person name="Ladd B."/>
            <person name="Jarett J.K."/>
            <person name="Geller-Mcgrath D.E."/>
            <person name="Sieber C.M."/>
            <person name="Emerson J.B."/>
            <person name="Anantharaman K."/>
            <person name="Thomas B.C."/>
            <person name="Malmstrom R."/>
            <person name="Stieglmeier M."/>
            <person name="Klingl A."/>
            <person name="Woyke T."/>
            <person name="Ryan C.M."/>
            <person name="Banfield J.F."/>
        </authorList>
    </citation>
    <scope>NUCLEOTIDE SEQUENCE [LARGE SCALE GENOMIC DNA]</scope>
    <source>
        <strain evidence="1">CG22_combo_CG10-13_8_21_14_all_37_9</strain>
    </source>
</reference>
<evidence type="ECO:0000313" key="2">
    <source>
        <dbReference type="Proteomes" id="UP000229334"/>
    </source>
</evidence>
<name>A0A2H0BL94_9BACT</name>